<dbReference type="SUPFAM" id="SSF54928">
    <property type="entry name" value="RNA-binding domain, RBD"/>
    <property type="match status" value="1"/>
</dbReference>
<gene>
    <name evidence="5" type="ORF">TCEB3V08_LOCUS3415</name>
</gene>
<dbReference type="GO" id="GO:0003723">
    <property type="term" value="F:RNA binding"/>
    <property type="evidence" value="ECO:0007669"/>
    <property type="project" value="UniProtKB-UniRule"/>
</dbReference>
<dbReference type="InterPro" id="IPR012677">
    <property type="entry name" value="Nucleotide-bd_a/b_plait_sf"/>
</dbReference>
<name>A0A7R9CG41_TIMCR</name>
<dbReference type="SMART" id="SM00360">
    <property type="entry name" value="RRM"/>
    <property type="match status" value="1"/>
</dbReference>
<proteinExistence type="predicted"/>
<dbReference type="AlphaFoldDB" id="A0A7R9CG41"/>
<dbReference type="PANTHER" id="PTHR23236">
    <property type="entry name" value="EUKARYOTIC TRANSLATION INITIATION FACTOR 4B/4H"/>
    <property type="match status" value="1"/>
</dbReference>
<organism evidence="5">
    <name type="scientific">Timema cristinae</name>
    <name type="common">Walking stick</name>
    <dbReference type="NCBI Taxonomy" id="61476"/>
    <lineage>
        <taxon>Eukaryota</taxon>
        <taxon>Metazoa</taxon>
        <taxon>Ecdysozoa</taxon>
        <taxon>Arthropoda</taxon>
        <taxon>Hexapoda</taxon>
        <taxon>Insecta</taxon>
        <taxon>Pterygota</taxon>
        <taxon>Neoptera</taxon>
        <taxon>Polyneoptera</taxon>
        <taxon>Phasmatodea</taxon>
        <taxon>Timematodea</taxon>
        <taxon>Timematoidea</taxon>
        <taxon>Timematidae</taxon>
        <taxon>Timema</taxon>
    </lineage>
</organism>
<dbReference type="EMBL" id="OC317304">
    <property type="protein sequence ID" value="CAD7396014.1"/>
    <property type="molecule type" value="Genomic_DNA"/>
</dbReference>
<feature type="region of interest" description="Disordered" evidence="3">
    <location>
        <begin position="1"/>
        <end position="22"/>
    </location>
</feature>
<feature type="region of interest" description="Disordered" evidence="3">
    <location>
        <begin position="111"/>
        <end position="239"/>
    </location>
</feature>
<evidence type="ECO:0000256" key="1">
    <source>
        <dbReference type="ARBA" id="ARBA00022884"/>
    </source>
</evidence>
<evidence type="ECO:0000259" key="4">
    <source>
        <dbReference type="PROSITE" id="PS50102"/>
    </source>
</evidence>
<evidence type="ECO:0000256" key="2">
    <source>
        <dbReference type="PROSITE-ProRule" id="PRU00176"/>
    </source>
</evidence>
<feature type="compositionally biased region" description="Basic and acidic residues" evidence="3">
    <location>
        <begin position="230"/>
        <end position="239"/>
    </location>
</feature>
<protein>
    <recommendedName>
        <fullName evidence="4">RRM domain-containing protein</fullName>
    </recommendedName>
</protein>
<dbReference type="PROSITE" id="PS50102">
    <property type="entry name" value="RRM"/>
    <property type="match status" value="1"/>
</dbReference>
<dbReference type="Gene3D" id="3.30.70.330">
    <property type="match status" value="1"/>
</dbReference>
<accession>A0A7R9CG41</accession>
<dbReference type="InterPro" id="IPR000504">
    <property type="entry name" value="RRM_dom"/>
</dbReference>
<evidence type="ECO:0000256" key="3">
    <source>
        <dbReference type="SAM" id="MobiDB-lite"/>
    </source>
</evidence>
<feature type="domain" description="RRM" evidence="4">
    <location>
        <begin position="28"/>
        <end position="111"/>
    </location>
</feature>
<dbReference type="PANTHER" id="PTHR23236:SF11">
    <property type="entry name" value="EUKARYOTIC TRANSLATION INITIATION FACTOR 4H"/>
    <property type="match status" value="1"/>
</dbReference>
<reference evidence="5" key="1">
    <citation type="submission" date="2020-11" db="EMBL/GenBank/DDBJ databases">
        <authorList>
            <person name="Tran Van P."/>
        </authorList>
    </citation>
    <scope>NUCLEOTIDE SEQUENCE</scope>
</reference>
<sequence length="239" mass="26546">MARRSDRGFRNNYADEGRQRNRIETPPYTAYVGNLPEGLVQGDVDRIFQSASEEDPIKTKRVNMVMDHETDRSKSFCYVEFEELRDYERALSLDAILVVDGRQIKIDVADKKRNSSRGGRAGGFQRGRMSDFRGYDGFSGHGGESRNPGFNRGGGGPRSGHYPEQGRGQGQWSRALTGPGLPRIPNSGQDVPSVDGSARPKLQLKPRTVKEPLNQLAETSQASKIFGGAKPREEKHPNL</sequence>
<keyword evidence="1 2" id="KW-0694">RNA-binding</keyword>
<dbReference type="InterPro" id="IPR035979">
    <property type="entry name" value="RBD_domain_sf"/>
</dbReference>
<dbReference type="Pfam" id="PF00076">
    <property type="entry name" value="RRM_1"/>
    <property type="match status" value="1"/>
</dbReference>
<evidence type="ECO:0000313" key="5">
    <source>
        <dbReference type="EMBL" id="CAD7396014.1"/>
    </source>
</evidence>